<organism evidence="2 3">
    <name type="scientific">Paenibacillus gansuensis</name>
    <dbReference type="NCBI Taxonomy" id="306542"/>
    <lineage>
        <taxon>Bacteria</taxon>
        <taxon>Bacillati</taxon>
        <taxon>Bacillota</taxon>
        <taxon>Bacilli</taxon>
        <taxon>Bacillales</taxon>
        <taxon>Paenibacillaceae</taxon>
        <taxon>Paenibacillus</taxon>
    </lineage>
</organism>
<dbReference type="Pfam" id="PF13480">
    <property type="entry name" value="Acetyltransf_6"/>
    <property type="match status" value="1"/>
</dbReference>
<accession>A0ABW5PHA5</accession>
<comment type="caution">
    <text evidence="2">The sequence shown here is derived from an EMBL/GenBank/DDBJ whole genome shotgun (WGS) entry which is preliminary data.</text>
</comment>
<dbReference type="Gene3D" id="3.40.630.30">
    <property type="match status" value="1"/>
</dbReference>
<evidence type="ECO:0000313" key="3">
    <source>
        <dbReference type="Proteomes" id="UP001597541"/>
    </source>
</evidence>
<sequence length="361" mass="41247">MKDYAVYGVSQAEAWHEVLSKVNGADIYFTPEYGRLAENNGEGTSRLFVYREGDAVVCYPFLMRSLRELGLASIRQEGRELFDIISPYGYGGPIANVEHTGETEPFFGRFAEVFEAFCGENGIIAEFVRFHPLLNNYRNYPSVKPEYIRNTVHIDLTGPGTDVLDSLTAGCRNRVRYAQKHGVTVTREQPPGLDVFLNLYYATMDKNKANAYYYFSEGYFSNMLDFLRESADLFVTRLGGHVIASTFFLRYGDYVSYHLTGSDKEYLKYAPYNLLLTEAANWYKAQGCKYLHLGGGYTGNDELFRFKSTFNKMQPPLDFYIGRKIHCPVTYERICSGLPVKSDYFPAYRDPLLVKGEVKQM</sequence>
<feature type="domain" description="BioF2-like acetyltransferase" evidence="1">
    <location>
        <begin position="172"/>
        <end position="298"/>
    </location>
</feature>
<dbReference type="RefSeq" id="WP_377604293.1">
    <property type="nucleotide sequence ID" value="NZ_JBHUME010000009.1"/>
</dbReference>
<reference evidence="3" key="1">
    <citation type="journal article" date="2019" name="Int. J. Syst. Evol. Microbiol.">
        <title>The Global Catalogue of Microorganisms (GCM) 10K type strain sequencing project: providing services to taxonomists for standard genome sequencing and annotation.</title>
        <authorList>
            <consortium name="The Broad Institute Genomics Platform"/>
            <consortium name="The Broad Institute Genome Sequencing Center for Infectious Disease"/>
            <person name="Wu L."/>
            <person name="Ma J."/>
        </authorList>
    </citation>
    <scope>NUCLEOTIDE SEQUENCE [LARGE SCALE GENOMIC DNA]</scope>
    <source>
        <strain evidence="3">KCTC 3950</strain>
    </source>
</reference>
<name>A0ABW5PHA5_9BACL</name>
<evidence type="ECO:0000259" key="1">
    <source>
        <dbReference type="Pfam" id="PF13480"/>
    </source>
</evidence>
<dbReference type="PANTHER" id="PTHR36174:SF1">
    <property type="entry name" value="LIPID II:GLYCINE GLYCYLTRANSFERASE"/>
    <property type="match status" value="1"/>
</dbReference>
<dbReference type="InterPro" id="IPR038740">
    <property type="entry name" value="BioF2-like_GNAT_dom"/>
</dbReference>
<dbReference type="PANTHER" id="PTHR36174">
    <property type="entry name" value="LIPID II:GLYCINE GLYCYLTRANSFERASE"/>
    <property type="match status" value="1"/>
</dbReference>
<dbReference type="InterPro" id="IPR050644">
    <property type="entry name" value="PG_Glycine_Bridge_Synth"/>
</dbReference>
<dbReference type="InterPro" id="IPR016181">
    <property type="entry name" value="Acyl_CoA_acyltransferase"/>
</dbReference>
<proteinExistence type="predicted"/>
<protein>
    <submittedName>
        <fullName evidence="2">Lipid II:glycine glycyltransferase FemX</fullName>
    </submittedName>
</protein>
<keyword evidence="3" id="KW-1185">Reference proteome</keyword>
<dbReference type="SUPFAM" id="SSF55729">
    <property type="entry name" value="Acyl-CoA N-acyltransferases (Nat)"/>
    <property type="match status" value="1"/>
</dbReference>
<gene>
    <name evidence="2" type="ORF">ACFSUF_16225</name>
</gene>
<dbReference type="Proteomes" id="UP001597541">
    <property type="component" value="Unassembled WGS sequence"/>
</dbReference>
<evidence type="ECO:0000313" key="2">
    <source>
        <dbReference type="EMBL" id="MFD2613963.1"/>
    </source>
</evidence>
<dbReference type="EMBL" id="JBHUME010000009">
    <property type="protein sequence ID" value="MFD2613963.1"/>
    <property type="molecule type" value="Genomic_DNA"/>
</dbReference>